<dbReference type="GeneID" id="92815511"/>
<evidence type="ECO:0000313" key="10">
    <source>
        <dbReference type="Proteomes" id="UP000006008"/>
    </source>
</evidence>
<dbReference type="Proteomes" id="UP000006008">
    <property type="component" value="Unassembled WGS sequence"/>
</dbReference>
<keyword evidence="10" id="KW-1185">Reference proteome</keyword>
<comment type="catalytic activity">
    <reaction evidence="1 6">
        <text>[protein]-peptidylproline (omega=180) = [protein]-peptidylproline (omega=0)</text>
        <dbReference type="Rhea" id="RHEA:16237"/>
        <dbReference type="Rhea" id="RHEA-COMP:10747"/>
        <dbReference type="Rhea" id="RHEA-COMP:10748"/>
        <dbReference type="ChEBI" id="CHEBI:83833"/>
        <dbReference type="ChEBI" id="CHEBI:83834"/>
        <dbReference type="EC" id="5.2.1.8"/>
    </reaction>
</comment>
<evidence type="ECO:0000256" key="1">
    <source>
        <dbReference type="ARBA" id="ARBA00000971"/>
    </source>
</evidence>
<dbReference type="SUPFAM" id="SSF54534">
    <property type="entry name" value="FKBP-like"/>
    <property type="match status" value="2"/>
</dbReference>
<feature type="domain" description="PPIase FKBP-type" evidence="8">
    <location>
        <begin position="243"/>
        <end position="370"/>
    </location>
</feature>
<dbReference type="PANTHER" id="PTHR43811">
    <property type="entry name" value="FKBP-TYPE PEPTIDYL-PROLYL CIS-TRANS ISOMERASE FKPA"/>
    <property type="match status" value="1"/>
</dbReference>
<dbReference type="InterPro" id="IPR045939">
    <property type="entry name" value="YhcR_N"/>
</dbReference>
<dbReference type="eggNOG" id="COG0545">
    <property type="taxonomic scope" value="Bacteria"/>
</dbReference>
<dbReference type="Pfam" id="PF00254">
    <property type="entry name" value="FKBP_C"/>
    <property type="match status" value="1"/>
</dbReference>
<evidence type="ECO:0000256" key="2">
    <source>
        <dbReference type="ARBA" id="ARBA00006577"/>
    </source>
</evidence>
<feature type="signal peptide" evidence="7">
    <location>
        <begin position="1"/>
        <end position="22"/>
    </location>
</feature>
<feature type="chain" id="PRO_5003478024" description="peptidylprolyl isomerase" evidence="7">
    <location>
        <begin position="23"/>
        <end position="495"/>
    </location>
</feature>
<organism evidence="9 10">
    <name type="scientific">Alistipes indistinctus YIT 12060</name>
    <dbReference type="NCBI Taxonomy" id="742725"/>
    <lineage>
        <taxon>Bacteria</taxon>
        <taxon>Pseudomonadati</taxon>
        <taxon>Bacteroidota</taxon>
        <taxon>Bacteroidia</taxon>
        <taxon>Bacteroidales</taxon>
        <taxon>Rikenellaceae</taxon>
        <taxon>Alistipes</taxon>
    </lineage>
</organism>
<dbReference type="AlphaFoldDB" id="G5H9Y8"/>
<keyword evidence="7" id="KW-0732">Signal</keyword>
<evidence type="ECO:0000256" key="7">
    <source>
        <dbReference type="SAM" id="SignalP"/>
    </source>
</evidence>
<dbReference type="OrthoDB" id="9814548at2"/>
<dbReference type="PROSITE" id="PS50059">
    <property type="entry name" value="FKBP_PPIASE"/>
    <property type="match status" value="2"/>
</dbReference>
<dbReference type="EMBL" id="ADLD01000013">
    <property type="protein sequence ID" value="EHB91404.1"/>
    <property type="molecule type" value="Genomic_DNA"/>
</dbReference>
<dbReference type="Pfam" id="PF19886">
    <property type="entry name" value="DUF6359"/>
    <property type="match status" value="1"/>
</dbReference>
<dbReference type="Gene3D" id="3.10.50.40">
    <property type="match status" value="2"/>
</dbReference>
<dbReference type="InterPro" id="IPR046357">
    <property type="entry name" value="PPIase_dom_sf"/>
</dbReference>
<gene>
    <name evidence="9" type="ORF">HMPREF9450_01453</name>
</gene>
<keyword evidence="5 6" id="KW-0413">Isomerase</keyword>
<reference evidence="9 10" key="1">
    <citation type="submission" date="2011-08" db="EMBL/GenBank/DDBJ databases">
        <title>The Genome Sequence of Alistipes indistinctus YIT 12060.</title>
        <authorList>
            <consortium name="The Broad Institute Genome Sequencing Platform"/>
            <person name="Earl A."/>
            <person name="Ward D."/>
            <person name="Feldgarden M."/>
            <person name="Gevers D."/>
            <person name="Morotomi M."/>
            <person name="Young S.K."/>
            <person name="Zeng Q."/>
            <person name="Gargeya S."/>
            <person name="Fitzgerald M."/>
            <person name="Haas B."/>
            <person name="Abouelleil A."/>
            <person name="Alvarado L."/>
            <person name="Arachchi H.M."/>
            <person name="Berlin A."/>
            <person name="Brown A."/>
            <person name="Chapman S.B."/>
            <person name="Chen Z."/>
            <person name="Dunbar C."/>
            <person name="Freedman E."/>
            <person name="Gearin G."/>
            <person name="Gellesch M."/>
            <person name="Goldberg J."/>
            <person name="Griggs A."/>
            <person name="Gujja S."/>
            <person name="Heiman D."/>
            <person name="Howarth C."/>
            <person name="Larson L."/>
            <person name="Lui A."/>
            <person name="MacDonald P.J.P."/>
            <person name="Montmayeur A."/>
            <person name="Murphy C."/>
            <person name="Neiman D."/>
            <person name="Pearson M."/>
            <person name="Priest M."/>
            <person name="Roberts A."/>
            <person name="Saif S."/>
            <person name="Shea T."/>
            <person name="Shenoy N."/>
            <person name="Sisk P."/>
            <person name="Stolte C."/>
            <person name="Sykes S."/>
            <person name="Wortman J."/>
            <person name="Nusbaum C."/>
            <person name="Birren B."/>
        </authorList>
    </citation>
    <scope>NUCLEOTIDE SEQUENCE [LARGE SCALE GENOMIC DNA]</scope>
    <source>
        <strain evidence="9 10">YIT 12060</strain>
    </source>
</reference>
<proteinExistence type="inferred from homology"/>
<evidence type="ECO:0000259" key="8">
    <source>
        <dbReference type="PROSITE" id="PS50059"/>
    </source>
</evidence>
<dbReference type="PANTHER" id="PTHR43811:SF19">
    <property type="entry name" value="39 KDA FK506-BINDING NUCLEAR PROTEIN"/>
    <property type="match status" value="1"/>
</dbReference>
<comment type="caution">
    <text evidence="9">The sequence shown here is derived from an EMBL/GenBank/DDBJ whole genome shotgun (WGS) entry which is preliminary data.</text>
</comment>
<sequence length="495" mass="54543">MRKKVFACAVCAVIGLLAASCAKNEDESNETLRERSFEAWIQLYAPNAEKLDGGIYVEKLKSSEQPGALTPADVDTWVMINYTGRTMASGDVVVTRDPEIAKYQGTFNYYTHYTPDYVPFTPYNSIYYGSDLNLIVGNYLALGHMKEGDQWRVYIPSDLAYGSSGYSYEYSGFGGQNALGANIPVVMDLELVRVVKDPEKYEASLVQNYAVGQLNMNLTDTVRTNLYLKPISFGKDTATIKKDSTVSIYYVGRFLDGFVFDTNIEDTAKKYNLAQYASSGKYEPLSVDVGASEEEETTSTNVVVVGMDAALAKMVYGETATMVFTSTYGYGSSGQFPTFTANSSTGSVDRGTIIPPYTPLVFEVTVAPQYGDGSLLFPYTTYAVQHLLDDEVDGVWVTGYVNGVVDGSDYKQWIDTLTNITEAGIKDNLMLGNTNGSGIKPEDCFPVMLPEGKVRDALNIPDNQGTVFRQKIKVFGNIRKYKGTRGLVEVTDYRK</sequence>
<dbReference type="PROSITE" id="PS51257">
    <property type="entry name" value="PROKAR_LIPOPROTEIN"/>
    <property type="match status" value="1"/>
</dbReference>
<keyword evidence="4 6" id="KW-0697">Rotamase</keyword>
<dbReference type="RefSeq" id="WP_009134259.1">
    <property type="nucleotide sequence ID" value="NZ_CP102250.1"/>
</dbReference>
<evidence type="ECO:0000313" key="9">
    <source>
        <dbReference type="EMBL" id="EHB91404.1"/>
    </source>
</evidence>
<comment type="similarity">
    <text evidence="2">Belongs to the FKBP-type PPIase family.</text>
</comment>
<name>G5H9Y8_9BACT</name>
<evidence type="ECO:0000256" key="5">
    <source>
        <dbReference type="ARBA" id="ARBA00023235"/>
    </source>
</evidence>
<evidence type="ECO:0000256" key="4">
    <source>
        <dbReference type="ARBA" id="ARBA00023110"/>
    </source>
</evidence>
<evidence type="ECO:0000256" key="6">
    <source>
        <dbReference type="PROSITE-ProRule" id="PRU00277"/>
    </source>
</evidence>
<feature type="domain" description="PPIase FKBP-type" evidence="8">
    <location>
        <begin position="75"/>
        <end position="195"/>
    </location>
</feature>
<evidence type="ECO:0000256" key="3">
    <source>
        <dbReference type="ARBA" id="ARBA00013194"/>
    </source>
</evidence>
<dbReference type="PATRIC" id="fig|742725.3.peg.1540"/>
<dbReference type="GO" id="GO:0003755">
    <property type="term" value="F:peptidyl-prolyl cis-trans isomerase activity"/>
    <property type="evidence" value="ECO:0007669"/>
    <property type="project" value="UniProtKB-KW"/>
</dbReference>
<accession>G5H9Y8</accession>
<protein>
    <recommendedName>
        <fullName evidence="3 6">peptidylprolyl isomerase</fullName>
        <ecNumber evidence="3 6">5.2.1.8</ecNumber>
    </recommendedName>
</protein>
<dbReference type="InterPro" id="IPR001179">
    <property type="entry name" value="PPIase_FKBP_dom"/>
</dbReference>
<dbReference type="HOGENOM" id="CLU_550579_0_0_10"/>
<dbReference type="EC" id="5.2.1.8" evidence="3 6"/>
<dbReference type="STRING" id="742725.HMPREF9450_01453"/>